<organism evidence="4 5">
    <name type="scientific">Thalictrum thalictroides</name>
    <name type="common">Rue-anemone</name>
    <name type="synonym">Anemone thalictroides</name>
    <dbReference type="NCBI Taxonomy" id="46969"/>
    <lineage>
        <taxon>Eukaryota</taxon>
        <taxon>Viridiplantae</taxon>
        <taxon>Streptophyta</taxon>
        <taxon>Embryophyta</taxon>
        <taxon>Tracheophyta</taxon>
        <taxon>Spermatophyta</taxon>
        <taxon>Magnoliopsida</taxon>
        <taxon>Ranunculales</taxon>
        <taxon>Ranunculaceae</taxon>
        <taxon>Thalictroideae</taxon>
        <taxon>Thalictrum</taxon>
    </lineage>
</organism>
<sequence>MAVRVLGLLMVLLLASGTKAVLDAGTCNTMVQDLIPCLSYLNDSQTDPTSTCCQGAHTVANVATQTNDLKGICQCLQAAATNNGGLLDDNRANSLAGKCGLNVNIPPISRSTDCSTFQVMWNMKNGKSE</sequence>
<protein>
    <recommendedName>
        <fullName evidence="1">Non-specific lipid-transfer protein</fullName>
    </recommendedName>
</protein>
<keyword evidence="2" id="KW-0732">Signal</keyword>
<dbReference type="InterPro" id="IPR000528">
    <property type="entry name" value="Plant_nsLTP"/>
</dbReference>
<dbReference type="EMBL" id="JABWDY010000079">
    <property type="protein sequence ID" value="KAF5208384.1"/>
    <property type="molecule type" value="Genomic_DNA"/>
</dbReference>
<evidence type="ECO:0000259" key="3">
    <source>
        <dbReference type="SMART" id="SM00499"/>
    </source>
</evidence>
<dbReference type="Pfam" id="PF00234">
    <property type="entry name" value="Tryp_alpha_amyl"/>
    <property type="match status" value="1"/>
</dbReference>
<evidence type="ECO:0000313" key="5">
    <source>
        <dbReference type="Proteomes" id="UP000554482"/>
    </source>
</evidence>
<dbReference type="GO" id="GO:0006869">
    <property type="term" value="P:lipid transport"/>
    <property type="evidence" value="ECO:0007669"/>
    <property type="project" value="InterPro"/>
</dbReference>
<name>A0A7J6XF73_THATH</name>
<dbReference type="SUPFAM" id="SSF47699">
    <property type="entry name" value="Bifunctional inhibitor/lipid-transfer protein/seed storage 2S albumin"/>
    <property type="match status" value="1"/>
</dbReference>
<evidence type="ECO:0000313" key="4">
    <source>
        <dbReference type="EMBL" id="KAF5208384.1"/>
    </source>
</evidence>
<dbReference type="InterPro" id="IPR036312">
    <property type="entry name" value="Bifun_inhib/LTP/seed_sf"/>
</dbReference>
<comment type="caution">
    <text evidence="4">The sequence shown here is derived from an EMBL/GenBank/DDBJ whole genome shotgun (WGS) entry which is preliminary data.</text>
</comment>
<dbReference type="PANTHER" id="PTHR33076">
    <property type="entry name" value="NON-SPECIFIC LIPID-TRANSFER PROTEIN 2-RELATED"/>
    <property type="match status" value="1"/>
</dbReference>
<reference evidence="4 5" key="1">
    <citation type="submission" date="2020-06" db="EMBL/GenBank/DDBJ databases">
        <title>Transcriptomic and genomic resources for Thalictrum thalictroides and T. hernandezii: Facilitating candidate gene discovery in an emerging model plant lineage.</title>
        <authorList>
            <person name="Arias T."/>
            <person name="Riano-Pachon D.M."/>
            <person name="Di Stilio V.S."/>
        </authorList>
    </citation>
    <scope>NUCLEOTIDE SEQUENCE [LARGE SCALE GENOMIC DNA]</scope>
    <source>
        <strain evidence="5">cv. WT478/WT964</strain>
        <tissue evidence="4">Leaves</tissue>
    </source>
</reference>
<keyword evidence="1" id="KW-0446">Lipid-binding</keyword>
<dbReference type="OrthoDB" id="1862539at2759"/>
<dbReference type="CDD" id="cd01960">
    <property type="entry name" value="nsLTP1"/>
    <property type="match status" value="1"/>
</dbReference>
<keyword evidence="1" id="KW-0813">Transport</keyword>
<dbReference type="AlphaFoldDB" id="A0A7J6XF73"/>
<dbReference type="SMART" id="SM00499">
    <property type="entry name" value="AAI"/>
    <property type="match status" value="1"/>
</dbReference>
<comment type="similarity">
    <text evidence="1">Belongs to the plant LTP family.</text>
</comment>
<accession>A0A7J6XF73</accession>
<dbReference type="Gene3D" id="1.10.110.10">
    <property type="entry name" value="Plant lipid-transfer and hydrophobic proteins"/>
    <property type="match status" value="1"/>
</dbReference>
<proteinExistence type="inferred from homology"/>
<dbReference type="Proteomes" id="UP000554482">
    <property type="component" value="Unassembled WGS sequence"/>
</dbReference>
<evidence type="ECO:0000256" key="2">
    <source>
        <dbReference type="SAM" id="SignalP"/>
    </source>
</evidence>
<evidence type="ECO:0000256" key="1">
    <source>
        <dbReference type="RuleBase" id="RU000628"/>
    </source>
</evidence>
<feature type="chain" id="PRO_5029587987" description="Non-specific lipid-transfer protein" evidence="2">
    <location>
        <begin position="21"/>
        <end position="129"/>
    </location>
</feature>
<feature type="domain" description="Bifunctional inhibitor/plant lipid transfer protein/seed storage helical" evidence="3">
    <location>
        <begin position="27"/>
        <end position="114"/>
    </location>
</feature>
<dbReference type="PRINTS" id="PR00382">
    <property type="entry name" value="LIPIDTRNSFER"/>
</dbReference>
<gene>
    <name evidence="4" type="ORF">FRX31_002026</name>
</gene>
<feature type="signal peptide" evidence="2">
    <location>
        <begin position="1"/>
        <end position="20"/>
    </location>
</feature>
<keyword evidence="5" id="KW-1185">Reference proteome</keyword>
<comment type="function">
    <text evidence="1">Plant non-specific lipid-transfer proteins transfer phospholipids as well as galactolipids across membranes. May play a role in wax or cutin deposition in the cell walls of expanding epidermal cells and certain secretory tissues.</text>
</comment>
<dbReference type="InterPro" id="IPR016140">
    <property type="entry name" value="Bifunc_inhib/LTP/seed_store"/>
</dbReference>
<dbReference type="GO" id="GO:0008289">
    <property type="term" value="F:lipid binding"/>
    <property type="evidence" value="ECO:0007669"/>
    <property type="project" value="UniProtKB-KW"/>
</dbReference>